<reference evidence="3 4" key="1">
    <citation type="journal article" date="2007" name="Science">
        <title>The Chlamydomonas genome reveals the evolution of key animal and plant functions.</title>
        <authorList>
            <person name="Merchant S.S."/>
            <person name="Prochnik S.E."/>
            <person name="Vallon O."/>
            <person name="Harris E.H."/>
            <person name="Karpowicz S.J."/>
            <person name="Witman G.B."/>
            <person name="Terry A."/>
            <person name="Salamov A."/>
            <person name="Fritz-Laylin L.K."/>
            <person name="Marechal-Drouard L."/>
            <person name="Marshall W.F."/>
            <person name="Qu L.H."/>
            <person name="Nelson D.R."/>
            <person name="Sanderfoot A.A."/>
            <person name="Spalding M.H."/>
            <person name="Kapitonov V.V."/>
            <person name="Ren Q."/>
            <person name="Ferris P."/>
            <person name="Lindquist E."/>
            <person name="Shapiro H."/>
            <person name="Lucas S.M."/>
            <person name="Grimwood J."/>
            <person name="Schmutz J."/>
            <person name="Cardol P."/>
            <person name="Cerutti H."/>
            <person name="Chanfreau G."/>
            <person name="Chen C.L."/>
            <person name="Cognat V."/>
            <person name="Croft M.T."/>
            <person name="Dent R."/>
            <person name="Dutcher S."/>
            <person name="Fernandez E."/>
            <person name="Fukuzawa H."/>
            <person name="Gonzalez-Ballester D."/>
            <person name="Gonzalez-Halphen D."/>
            <person name="Hallmann A."/>
            <person name="Hanikenne M."/>
            <person name="Hippler M."/>
            <person name="Inwood W."/>
            <person name="Jabbari K."/>
            <person name="Kalanon M."/>
            <person name="Kuras R."/>
            <person name="Lefebvre P.A."/>
            <person name="Lemaire S.D."/>
            <person name="Lobanov A.V."/>
            <person name="Lohr M."/>
            <person name="Manuell A."/>
            <person name="Meier I."/>
            <person name="Mets L."/>
            <person name="Mittag M."/>
            <person name="Mittelmeier T."/>
            <person name="Moroney J.V."/>
            <person name="Moseley J."/>
            <person name="Napoli C."/>
            <person name="Nedelcu A.M."/>
            <person name="Niyogi K."/>
            <person name="Novoselov S.V."/>
            <person name="Paulsen I.T."/>
            <person name="Pazour G."/>
            <person name="Purton S."/>
            <person name="Ral J.P."/>
            <person name="Riano-Pachon D.M."/>
            <person name="Riekhof W."/>
            <person name="Rymarquis L."/>
            <person name="Schroda M."/>
            <person name="Stern D."/>
            <person name="Umen J."/>
            <person name="Willows R."/>
            <person name="Wilson N."/>
            <person name="Zimmer S.L."/>
            <person name="Allmer J."/>
            <person name="Balk J."/>
            <person name="Bisova K."/>
            <person name="Chen C.J."/>
            <person name="Elias M."/>
            <person name="Gendler K."/>
            <person name="Hauser C."/>
            <person name="Lamb M.R."/>
            <person name="Ledford H."/>
            <person name="Long J.C."/>
            <person name="Minagawa J."/>
            <person name="Page M.D."/>
            <person name="Pan J."/>
            <person name="Pootakham W."/>
            <person name="Roje S."/>
            <person name="Rose A."/>
            <person name="Stahlberg E."/>
            <person name="Terauchi A.M."/>
            <person name="Yang P."/>
            <person name="Ball S."/>
            <person name="Bowler C."/>
            <person name="Dieckmann C.L."/>
            <person name="Gladyshev V.N."/>
            <person name="Green P."/>
            <person name="Jorgensen R."/>
            <person name="Mayfield S."/>
            <person name="Mueller-Roeber B."/>
            <person name="Rajamani S."/>
            <person name="Sayre R.T."/>
            <person name="Brokstein P."/>
            <person name="Dubchak I."/>
            <person name="Goodstein D."/>
            <person name="Hornick L."/>
            <person name="Huang Y.W."/>
            <person name="Jhaveri J."/>
            <person name="Luo Y."/>
            <person name="Martinez D."/>
            <person name="Ngau W.C."/>
            <person name="Otillar B."/>
            <person name="Poliakov A."/>
            <person name="Porter A."/>
            <person name="Szajkowski L."/>
            <person name="Werner G."/>
            <person name="Zhou K."/>
            <person name="Grigoriev I.V."/>
            <person name="Rokhsar D.S."/>
            <person name="Grossman A.R."/>
        </authorList>
    </citation>
    <scope>NUCLEOTIDE SEQUENCE [LARGE SCALE GENOMIC DNA]</scope>
    <source>
        <strain evidence="4">CC-503</strain>
    </source>
</reference>
<evidence type="ECO:0000313" key="4">
    <source>
        <dbReference type="Proteomes" id="UP000006906"/>
    </source>
</evidence>
<dbReference type="Proteomes" id="UP000006906">
    <property type="component" value="Chromosome 8"/>
</dbReference>
<organism evidence="3 4">
    <name type="scientific">Chlamydomonas reinhardtii</name>
    <name type="common">Chlamydomonas smithii</name>
    <dbReference type="NCBI Taxonomy" id="3055"/>
    <lineage>
        <taxon>Eukaryota</taxon>
        <taxon>Viridiplantae</taxon>
        <taxon>Chlorophyta</taxon>
        <taxon>core chlorophytes</taxon>
        <taxon>Chlorophyceae</taxon>
        <taxon>CS clade</taxon>
        <taxon>Chlamydomonadales</taxon>
        <taxon>Chlamydomonadaceae</taxon>
        <taxon>Chlamydomonas</taxon>
    </lineage>
</organism>
<dbReference type="KEGG" id="cre:CHLRE_08g362776v5"/>
<feature type="transmembrane region" description="Helical" evidence="2">
    <location>
        <begin position="41"/>
        <end position="63"/>
    </location>
</feature>
<dbReference type="GeneID" id="66054319"/>
<keyword evidence="2" id="KW-1133">Transmembrane helix</keyword>
<protein>
    <submittedName>
        <fullName evidence="3">Uncharacterized protein</fullName>
    </submittedName>
</protein>
<keyword evidence="4" id="KW-1185">Reference proteome</keyword>
<evidence type="ECO:0000256" key="2">
    <source>
        <dbReference type="SAM" id="Phobius"/>
    </source>
</evidence>
<name>A0A2K3DGN0_CHLRE</name>
<keyword evidence="2" id="KW-0812">Transmembrane</keyword>
<gene>
    <name evidence="3" type="ORF">CHLRE_08g362776v5</name>
</gene>
<keyword evidence="2" id="KW-0472">Membrane</keyword>
<dbReference type="EMBL" id="CM008969">
    <property type="protein sequence ID" value="PNW79682.1"/>
    <property type="molecule type" value="Genomic_DNA"/>
</dbReference>
<accession>A0A2K3DGN0</accession>
<dbReference type="RefSeq" id="XP_042921853.1">
    <property type="nucleotide sequence ID" value="XM_043064852.1"/>
</dbReference>
<sequence length="68" mass="7021">MAPPSTQLPLHSRPRGAAAAAATPRPPAACVRSPLSTSFLMAWALLLGLGLFMRAAQAAAVVAQQQQQ</sequence>
<dbReference type="InParanoid" id="A0A2K3DGN0"/>
<dbReference type="AlphaFoldDB" id="A0A2K3DGN0"/>
<dbReference type="Gramene" id="PNW79682">
    <property type="protein sequence ID" value="PNW79682"/>
    <property type="gene ID" value="CHLRE_08g362776v5"/>
</dbReference>
<evidence type="ECO:0000313" key="3">
    <source>
        <dbReference type="EMBL" id="PNW79682.1"/>
    </source>
</evidence>
<feature type="region of interest" description="Disordered" evidence="1">
    <location>
        <begin position="1"/>
        <end position="27"/>
    </location>
</feature>
<evidence type="ECO:0000256" key="1">
    <source>
        <dbReference type="SAM" id="MobiDB-lite"/>
    </source>
</evidence>
<proteinExistence type="predicted"/>